<evidence type="ECO:0000256" key="9">
    <source>
        <dbReference type="ARBA" id="ARBA00023136"/>
    </source>
</evidence>
<evidence type="ECO:0000256" key="7">
    <source>
        <dbReference type="ARBA" id="ARBA00022989"/>
    </source>
</evidence>
<comment type="caution">
    <text evidence="11">The sequence shown here is derived from an EMBL/GenBank/DDBJ whole genome shotgun (WGS) entry which is preliminary data.</text>
</comment>
<keyword evidence="7" id="KW-1133">Transmembrane helix</keyword>
<organism evidence="11 12">
    <name type="scientific">Serinibacter salmoneus</name>
    <dbReference type="NCBI Taxonomy" id="556530"/>
    <lineage>
        <taxon>Bacteria</taxon>
        <taxon>Bacillati</taxon>
        <taxon>Actinomycetota</taxon>
        <taxon>Actinomycetes</taxon>
        <taxon>Micrococcales</taxon>
        <taxon>Beutenbergiaceae</taxon>
        <taxon>Serinibacter</taxon>
    </lineage>
</organism>
<keyword evidence="3" id="KW-0813">Transport</keyword>
<keyword evidence="8" id="KW-0811">Translocation</keyword>
<evidence type="ECO:0000256" key="3">
    <source>
        <dbReference type="ARBA" id="ARBA00022448"/>
    </source>
</evidence>
<evidence type="ECO:0000313" key="12">
    <source>
        <dbReference type="Proteomes" id="UP000224915"/>
    </source>
</evidence>
<evidence type="ECO:0000256" key="10">
    <source>
        <dbReference type="SAM" id="MobiDB-lite"/>
    </source>
</evidence>
<keyword evidence="6" id="KW-0653">Protein transport</keyword>
<feature type="region of interest" description="Disordered" evidence="10">
    <location>
        <begin position="85"/>
        <end position="109"/>
    </location>
</feature>
<comment type="subcellular location">
    <subcellularLocation>
        <location evidence="1">Cell membrane</location>
        <topology evidence="1">Single-pass membrane protein</topology>
    </subcellularLocation>
</comment>
<dbReference type="GO" id="GO:0015031">
    <property type="term" value="P:protein transport"/>
    <property type="evidence" value="ECO:0007669"/>
    <property type="project" value="UniProtKB-KW"/>
</dbReference>
<evidence type="ECO:0000256" key="5">
    <source>
        <dbReference type="ARBA" id="ARBA00022692"/>
    </source>
</evidence>
<dbReference type="RefSeq" id="WP_245866808.1">
    <property type="nucleotide sequence ID" value="NZ_PDJD01000001.1"/>
</dbReference>
<dbReference type="NCBIfam" id="TIGR00739">
    <property type="entry name" value="yajC"/>
    <property type="match status" value="1"/>
</dbReference>
<gene>
    <name evidence="11" type="ORF">ATL40_1180</name>
</gene>
<dbReference type="PANTHER" id="PTHR33909">
    <property type="entry name" value="SEC TRANSLOCON ACCESSORY COMPLEX SUBUNIT YAJC"/>
    <property type="match status" value="1"/>
</dbReference>
<protein>
    <submittedName>
        <fullName evidence="11">Preprotein translocase subunit YajC</fullName>
    </submittedName>
</protein>
<evidence type="ECO:0000256" key="2">
    <source>
        <dbReference type="ARBA" id="ARBA00006742"/>
    </source>
</evidence>
<dbReference type="PANTHER" id="PTHR33909:SF1">
    <property type="entry name" value="SEC TRANSLOCON ACCESSORY COMPLEX SUBUNIT YAJC"/>
    <property type="match status" value="1"/>
</dbReference>
<keyword evidence="12" id="KW-1185">Reference proteome</keyword>
<dbReference type="SMART" id="SM01323">
    <property type="entry name" value="YajC"/>
    <property type="match status" value="1"/>
</dbReference>
<reference evidence="11 12" key="1">
    <citation type="submission" date="2017-10" db="EMBL/GenBank/DDBJ databases">
        <title>Sequencing the genomes of 1000 actinobacteria strains.</title>
        <authorList>
            <person name="Klenk H.-P."/>
        </authorList>
    </citation>
    <scope>NUCLEOTIDE SEQUENCE [LARGE SCALE GENOMIC DNA]</scope>
    <source>
        <strain evidence="11 12">DSM 21801</strain>
    </source>
</reference>
<accession>A0A2A9D0Y5</accession>
<dbReference type="GO" id="GO:0005886">
    <property type="term" value="C:plasma membrane"/>
    <property type="evidence" value="ECO:0007669"/>
    <property type="project" value="UniProtKB-SubCell"/>
</dbReference>
<evidence type="ECO:0000256" key="6">
    <source>
        <dbReference type="ARBA" id="ARBA00022927"/>
    </source>
</evidence>
<proteinExistence type="inferred from homology"/>
<evidence type="ECO:0000256" key="1">
    <source>
        <dbReference type="ARBA" id="ARBA00004162"/>
    </source>
</evidence>
<comment type="similarity">
    <text evidence="2">Belongs to the YajC family.</text>
</comment>
<keyword evidence="9" id="KW-0472">Membrane</keyword>
<evidence type="ECO:0000313" key="11">
    <source>
        <dbReference type="EMBL" id="PFG19612.1"/>
    </source>
</evidence>
<keyword evidence="5" id="KW-0812">Transmembrane</keyword>
<evidence type="ECO:0000256" key="8">
    <source>
        <dbReference type="ARBA" id="ARBA00023010"/>
    </source>
</evidence>
<dbReference type="EMBL" id="PDJD01000001">
    <property type="protein sequence ID" value="PFG19612.1"/>
    <property type="molecule type" value="Genomic_DNA"/>
</dbReference>
<dbReference type="Pfam" id="PF02699">
    <property type="entry name" value="YajC"/>
    <property type="match status" value="1"/>
</dbReference>
<name>A0A2A9D0Y5_9MICO</name>
<dbReference type="InterPro" id="IPR003849">
    <property type="entry name" value="Preprotein_translocase_YajC"/>
</dbReference>
<sequence>MEYTMFIFLGLALVALFFMSSRGRKQQAKQQEFRNTLNPGDEVMTSSGQLGTVHSVVGETVLIETTPGVVTRWVKAAIQAVPPQFATAESVPAQDDVIDPDDPDRRDRI</sequence>
<evidence type="ECO:0000256" key="4">
    <source>
        <dbReference type="ARBA" id="ARBA00022475"/>
    </source>
</evidence>
<dbReference type="Proteomes" id="UP000224915">
    <property type="component" value="Unassembled WGS sequence"/>
</dbReference>
<dbReference type="AlphaFoldDB" id="A0A2A9D0Y5"/>
<keyword evidence="4" id="KW-1003">Cell membrane</keyword>